<feature type="domain" description="DUF6538" evidence="6">
    <location>
        <begin position="9"/>
        <end position="66"/>
    </location>
</feature>
<dbReference type="PANTHER" id="PTHR30349">
    <property type="entry name" value="PHAGE INTEGRASE-RELATED"/>
    <property type="match status" value="1"/>
</dbReference>
<evidence type="ECO:0000313" key="8">
    <source>
        <dbReference type="Proteomes" id="UP000199074"/>
    </source>
</evidence>
<feature type="region of interest" description="Disordered" evidence="5">
    <location>
        <begin position="516"/>
        <end position="538"/>
    </location>
</feature>
<evidence type="ECO:0000256" key="5">
    <source>
        <dbReference type="SAM" id="MobiDB-lite"/>
    </source>
</evidence>
<proteinExistence type="inferred from homology"/>
<dbReference type="InterPro" id="IPR013762">
    <property type="entry name" value="Integrase-like_cat_sf"/>
</dbReference>
<keyword evidence="2" id="KW-0229">DNA integration</keyword>
<dbReference type="InterPro" id="IPR010998">
    <property type="entry name" value="Integrase_recombinase_N"/>
</dbReference>
<evidence type="ECO:0000256" key="3">
    <source>
        <dbReference type="ARBA" id="ARBA00023125"/>
    </source>
</evidence>
<evidence type="ECO:0000259" key="6">
    <source>
        <dbReference type="Pfam" id="PF20172"/>
    </source>
</evidence>
<dbReference type="AlphaFoldDB" id="A0A1I7NVV8"/>
<evidence type="ECO:0000256" key="1">
    <source>
        <dbReference type="ARBA" id="ARBA00008857"/>
    </source>
</evidence>
<dbReference type="InterPro" id="IPR011010">
    <property type="entry name" value="DNA_brk_join_enz"/>
</dbReference>
<organism evidence="7 8">
    <name type="scientific">Devosia crocina</name>
    <dbReference type="NCBI Taxonomy" id="429728"/>
    <lineage>
        <taxon>Bacteria</taxon>
        <taxon>Pseudomonadati</taxon>
        <taxon>Pseudomonadota</taxon>
        <taxon>Alphaproteobacteria</taxon>
        <taxon>Hyphomicrobiales</taxon>
        <taxon>Devosiaceae</taxon>
        <taxon>Devosia</taxon>
    </lineage>
</organism>
<evidence type="ECO:0000313" key="7">
    <source>
        <dbReference type="EMBL" id="SFV38805.1"/>
    </source>
</evidence>
<keyword evidence="3" id="KW-0238">DNA-binding</keyword>
<dbReference type="PANTHER" id="PTHR30349:SF41">
    <property type="entry name" value="INTEGRASE_RECOMBINASE PROTEIN MJ0367-RELATED"/>
    <property type="match status" value="1"/>
</dbReference>
<dbReference type="Gene3D" id="1.10.443.10">
    <property type="entry name" value="Intergrase catalytic core"/>
    <property type="match status" value="1"/>
</dbReference>
<dbReference type="GO" id="GO:0003677">
    <property type="term" value="F:DNA binding"/>
    <property type="evidence" value="ECO:0007669"/>
    <property type="project" value="UniProtKB-KW"/>
</dbReference>
<dbReference type="GO" id="GO:0015074">
    <property type="term" value="P:DNA integration"/>
    <property type="evidence" value="ECO:0007669"/>
    <property type="project" value="UniProtKB-KW"/>
</dbReference>
<evidence type="ECO:0000256" key="4">
    <source>
        <dbReference type="ARBA" id="ARBA00023172"/>
    </source>
</evidence>
<dbReference type="Pfam" id="PF20172">
    <property type="entry name" value="DUF6538"/>
    <property type="match status" value="1"/>
</dbReference>
<sequence>MLKSIASFVHRRGPVFWFRKTIPVDLIDRLGSSDIRRSLRTCNMRVARQRAWILVLLVEEAFAILRDAGLKPGARDALNVVLGRVMDDFDRDGRAWAERAKYRMLLDSLSTGNEDSALSCDSAAASGDQDLKTALAQQLVVGCQKPVGVIPPKPAVSSDVTRTTPAAPALIVPTPQNLAQAVVDAMRLGTLHPEAKKPLTAHIEGHVADLRKKRRSAKYLAEVGTKLRVFVSTIGDKPVHEYKKEDMLRYRDLIDQMPLDAIKHLKTDDPVKAIALNAKRATPLPPISDTTVNAKYLSTIRGIFDYLVRKGYLESNPVANVQSEQEVDEEDLLDVEVRLPFTPEIEHAILLETSRKPKTSADYWWPRFNCRQGLRLHEFTQLCVSDFRELYGRLCVDLLHFDFDGDENHALRRSQLQLKSNAARRIFPLAQELLDDGLLELIARRRREDGPNARLFPNETPDQYGNSSSALSKRANRLVRGITSDRRIVAYSARHTFAKRCDDAGIPLAVRNMFMGHEPSQGSEDKAQGKARGRHVSARYGSPLPTVEELAWFDKIEFK</sequence>
<gene>
    <name evidence="7" type="ORF">SAMN05216456_3626</name>
</gene>
<protein>
    <submittedName>
        <fullName evidence="7">Site-specific recombinase XerD</fullName>
    </submittedName>
</protein>
<dbReference type="InterPro" id="IPR050090">
    <property type="entry name" value="Tyrosine_recombinase_XerCD"/>
</dbReference>
<keyword evidence="8" id="KW-1185">Reference proteome</keyword>
<comment type="similarity">
    <text evidence="1">Belongs to the 'phage' integrase family.</text>
</comment>
<evidence type="ECO:0000256" key="2">
    <source>
        <dbReference type="ARBA" id="ARBA00022908"/>
    </source>
</evidence>
<reference evidence="7 8" key="1">
    <citation type="submission" date="2016-10" db="EMBL/GenBank/DDBJ databases">
        <authorList>
            <person name="de Groot N.N."/>
        </authorList>
    </citation>
    <scope>NUCLEOTIDE SEQUENCE [LARGE SCALE GENOMIC DNA]</scope>
    <source>
        <strain evidence="7 8">IPL20</strain>
    </source>
</reference>
<name>A0A1I7NVV8_9HYPH</name>
<dbReference type="SUPFAM" id="SSF56349">
    <property type="entry name" value="DNA breaking-rejoining enzymes"/>
    <property type="match status" value="1"/>
</dbReference>
<dbReference type="STRING" id="429728.SAMN05216456_3626"/>
<accession>A0A1I7NVV8</accession>
<dbReference type="OrthoDB" id="7938263at2"/>
<dbReference type="Gene3D" id="1.10.150.130">
    <property type="match status" value="1"/>
</dbReference>
<dbReference type="RefSeq" id="WP_139232629.1">
    <property type="nucleotide sequence ID" value="NZ_FPCK01000004.1"/>
</dbReference>
<dbReference type="InterPro" id="IPR046668">
    <property type="entry name" value="DUF6538"/>
</dbReference>
<dbReference type="EMBL" id="FPCK01000004">
    <property type="protein sequence ID" value="SFV38805.1"/>
    <property type="molecule type" value="Genomic_DNA"/>
</dbReference>
<dbReference type="GO" id="GO:0006310">
    <property type="term" value="P:DNA recombination"/>
    <property type="evidence" value="ECO:0007669"/>
    <property type="project" value="UniProtKB-KW"/>
</dbReference>
<dbReference type="Proteomes" id="UP000199074">
    <property type="component" value="Unassembled WGS sequence"/>
</dbReference>
<keyword evidence="4" id="KW-0233">DNA recombination</keyword>